<dbReference type="Gene3D" id="2.60.40.60">
    <property type="entry name" value="Cadherins"/>
    <property type="match status" value="3"/>
</dbReference>
<feature type="domain" description="Cadherin" evidence="9">
    <location>
        <begin position="134"/>
        <end position="242"/>
    </location>
</feature>
<dbReference type="FunFam" id="2.60.40.60:FF:000266">
    <property type="entry name" value="Cadherin 23"/>
    <property type="match status" value="1"/>
</dbReference>
<dbReference type="OrthoDB" id="6508065at2759"/>
<evidence type="ECO:0000256" key="6">
    <source>
        <dbReference type="ARBA" id="ARBA00022989"/>
    </source>
</evidence>
<evidence type="ECO:0000259" key="9">
    <source>
        <dbReference type="PROSITE" id="PS50268"/>
    </source>
</evidence>
<feature type="non-terminal residue" evidence="10">
    <location>
        <position position="1"/>
    </location>
</feature>
<evidence type="ECO:0000313" key="11">
    <source>
        <dbReference type="Proteomes" id="UP000194236"/>
    </source>
</evidence>
<dbReference type="InterPro" id="IPR050971">
    <property type="entry name" value="Cadherin-domain_protein"/>
</dbReference>
<evidence type="ECO:0000256" key="4">
    <source>
        <dbReference type="ARBA" id="ARBA00022837"/>
    </source>
</evidence>
<evidence type="ECO:0000313" key="10">
    <source>
        <dbReference type="EMBL" id="OTF83912.1"/>
    </source>
</evidence>
<keyword evidence="5" id="KW-0130">Cell adhesion</keyword>
<evidence type="ECO:0000256" key="2">
    <source>
        <dbReference type="ARBA" id="ARBA00022692"/>
    </source>
</evidence>
<keyword evidence="11" id="KW-1185">Reference proteome</keyword>
<dbReference type="SUPFAM" id="SSF49313">
    <property type="entry name" value="Cadherin-like"/>
    <property type="match status" value="3"/>
</dbReference>
<evidence type="ECO:0000256" key="5">
    <source>
        <dbReference type="ARBA" id="ARBA00022889"/>
    </source>
</evidence>
<dbReference type="GO" id="GO:0005886">
    <property type="term" value="C:plasma membrane"/>
    <property type="evidence" value="ECO:0007669"/>
    <property type="project" value="InterPro"/>
</dbReference>
<dbReference type="GO" id="GO:0005509">
    <property type="term" value="F:calcium ion binding"/>
    <property type="evidence" value="ECO:0007669"/>
    <property type="project" value="UniProtKB-UniRule"/>
</dbReference>
<evidence type="ECO:0000256" key="3">
    <source>
        <dbReference type="ARBA" id="ARBA00022737"/>
    </source>
</evidence>
<accession>A0A1Y3BT19</accession>
<keyword evidence="4 8" id="KW-0106">Calcium</keyword>
<reference evidence="10 11" key="1">
    <citation type="submission" date="2017-03" db="EMBL/GenBank/DDBJ databases">
        <title>Genome Survey of Euroglyphus maynei.</title>
        <authorList>
            <person name="Arlian L.G."/>
            <person name="Morgan M.S."/>
            <person name="Rider S.D."/>
        </authorList>
    </citation>
    <scope>NUCLEOTIDE SEQUENCE [LARGE SCALE GENOMIC DNA]</scope>
    <source>
        <strain evidence="10">Arlian Lab</strain>
        <tissue evidence="10">Whole body</tissue>
    </source>
</reference>
<dbReference type="Pfam" id="PF00028">
    <property type="entry name" value="Cadherin"/>
    <property type="match status" value="3"/>
</dbReference>
<dbReference type="PANTHER" id="PTHR24025">
    <property type="entry name" value="DESMOGLEIN FAMILY MEMBER"/>
    <property type="match status" value="1"/>
</dbReference>
<sequence length="352" mass="39537">ANDNIPIFYPREYKVSVGENVLPSSASSSQINPLVIVAATDLDSPRSPFGQIEYEIKSGNEKNYFDIDRKSGEIFLLKPLSAIPGSSSHTQYKLTVTATDGGGRESKEAAMVLISVVPQQSDSIGHMIPTPIFLQRQFNFQVIENVAQGAIVGTVRAKIDNDDEDDQPISYSIYSGDPDGYFTIDPRHGTISVKSSSIDREKHSFLLLNVQAYAGRYPGPYRYAHTQINITILDENDNVPMFPSPTLKISVPENIPIDNGTVFVAYAIDYDSDNFGRIRYQLYPATNHDSDDRERFPFIIEERTGHVRLRRSLDYETRNEYQIRVVAIDGGQLSSEMLVHIFIQDVSIRQYV</sequence>
<dbReference type="EMBL" id="MUJZ01001642">
    <property type="protein sequence ID" value="OTF83912.1"/>
    <property type="molecule type" value="Genomic_DNA"/>
</dbReference>
<keyword evidence="3" id="KW-0677">Repeat</keyword>
<dbReference type="GO" id="GO:0007156">
    <property type="term" value="P:homophilic cell adhesion via plasma membrane adhesion molecules"/>
    <property type="evidence" value="ECO:0007669"/>
    <property type="project" value="InterPro"/>
</dbReference>
<keyword evidence="2" id="KW-0812">Transmembrane</keyword>
<keyword evidence="6" id="KW-1133">Transmembrane helix</keyword>
<dbReference type="Proteomes" id="UP000194236">
    <property type="component" value="Unassembled WGS sequence"/>
</dbReference>
<dbReference type="SMART" id="SM00112">
    <property type="entry name" value="CA"/>
    <property type="match status" value="3"/>
</dbReference>
<evidence type="ECO:0000256" key="7">
    <source>
        <dbReference type="ARBA" id="ARBA00023136"/>
    </source>
</evidence>
<dbReference type="PROSITE" id="PS50268">
    <property type="entry name" value="CADHERIN_2"/>
    <property type="match status" value="3"/>
</dbReference>
<dbReference type="GO" id="GO:0005911">
    <property type="term" value="C:cell-cell junction"/>
    <property type="evidence" value="ECO:0007669"/>
    <property type="project" value="TreeGrafter"/>
</dbReference>
<feature type="domain" description="Cadherin" evidence="9">
    <location>
        <begin position="9"/>
        <end position="133"/>
    </location>
</feature>
<comment type="caution">
    <text evidence="10">The sequence shown here is derived from an EMBL/GenBank/DDBJ whole genome shotgun (WGS) entry which is preliminary data.</text>
</comment>
<gene>
    <name evidence="10" type="ORF">BLA29_003058</name>
</gene>
<dbReference type="AlphaFoldDB" id="A0A1Y3BT19"/>
<dbReference type="PRINTS" id="PR00205">
    <property type="entry name" value="CADHERIN"/>
</dbReference>
<proteinExistence type="predicted"/>
<organism evidence="10 11">
    <name type="scientific">Euroglyphus maynei</name>
    <name type="common">Mayne's house dust mite</name>
    <dbReference type="NCBI Taxonomy" id="6958"/>
    <lineage>
        <taxon>Eukaryota</taxon>
        <taxon>Metazoa</taxon>
        <taxon>Ecdysozoa</taxon>
        <taxon>Arthropoda</taxon>
        <taxon>Chelicerata</taxon>
        <taxon>Arachnida</taxon>
        <taxon>Acari</taxon>
        <taxon>Acariformes</taxon>
        <taxon>Sarcoptiformes</taxon>
        <taxon>Astigmata</taxon>
        <taxon>Psoroptidia</taxon>
        <taxon>Analgoidea</taxon>
        <taxon>Pyroglyphidae</taxon>
        <taxon>Pyroglyphinae</taxon>
        <taxon>Euroglyphus</taxon>
    </lineage>
</organism>
<dbReference type="InterPro" id="IPR020894">
    <property type="entry name" value="Cadherin_CS"/>
</dbReference>
<comment type="subcellular location">
    <subcellularLocation>
        <location evidence="1">Membrane</location>
    </subcellularLocation>
</comment>
<dbReference type="PANTHER" id="PTHR24025:SF31">
    <property type="entry name" value="NEURAL-CADHERIN"/>
    <property type="match status" value="1"/>
</dbReference>
<name>A0A1Y3BT19_EURMA</name>
<evidence type="ECO:0000256" key="8">
    <source>
        <dbReference type="PROSITE-ProRule" id="PRU00043"/>
    </source>
</evidence>
<dbReference type="PROSITE" id="PS00232">
    <property type="entry name" value="CADHERIN_1"/>
    <property type="match status" value="1"/>
</dbReference>
<protein>
    <submittedName>
        <fullName evidence="10">Cadherin-23-like protein</fullName>
    </submittedName>
</protein>
<feature type="domain" description="Cadherin" evidence="9">
    <location>
        <begin position="243"/>
        <end position="347"/>
    </location>
</feature>
<dbReference type="InterPro" id="IPR015919">
    <property type="entry name" value="Cadherin-like_sf"/>
</dbReference>
<evidence type="ECO:0000256" key="1">
    <source>
        <dbReference type="ARBA" id="ARBA00004370"/>
    </source>
</evidence>
<dbReference type="CDD" id="cd11304">
    <property type="entry name" value="Cadherin_repeat"/>
    <property type="match status" value="3"/>
</dbReference>
<keyword evidence="7" id="KW-0472">Membrane</keyword>
<dbReference type="InterPro" id="IPR002126">
    <property type="entry name" value="Cadherin-like_dom"/>
</dbReference>